<dbReference type="InterPro" id="IPR036217">
    <property type="entry name" value="MethylDNA_cys_MeTrfase_DNAb"/>
</dbReference>
<evidence type="ECO:0000256" key="8">
    <source>
        <dbReference type="HAMAP-Rule" id="MF_00772"/>
    </source>
</evidence>
<dbReference type="CDD" id="cd06445">
    <property type="entry name" value="ATase"/>
    <property type="match status" value="1"/>
</dbReference>
<sequence>MKAQRFFLQRMATPLGEMLMVVDEQRQLRALDWLGYEERLHTLLRRQYRGVQTLLQERPADAELRLAMQAYFDGDLAAIDRLPLATGGTAFQRLVWRRLRDIPAGETLSYGALAARINNPLAVRAVGLANGANPVGIVVPCHRVIGANQSLTGYGGGLERKRWLLEHERKWRRQGV</sequence>
<dbReference type="SUPFAM" id="SSF46767">
    <property type="entry name" value="Methylated DNA-protein cysteine methyltransferase, C-terminal domain"/>
    <property type="match status" value="1"/>
</dbReference>
<comment type="function">
    <text evidence="8">Involved in the cellular defense against the biological effects of O6-methylguanine (O6-MeG) and O4-methylthymine (O4-MeT) in DNA. Repairs the methylated nucleobase in DNA by stoichiometrically transferring the methyl group to a cysteine residue in the enzyme. This is a suicide reaction: the enzyme is irreversibly inactivated.</text>
</comment>
<dbReference type="InterPro" id="IPR036388">
    <property type="entry name" value="WH-like_DNA-bd_sf"/>
</dbReference>
<dbReference type="HAMAP" id="MF_00772">
    <property type="entry name" value="OGT"/>
    <property type="match status" value="1"/>
</dbReference>
<organism evidence="10 11">
    <name type="scientific">Brenneria tiliae</name>
    <dbReference type="NCBI Taxonomy" id="2914984"/>
    <lineage>
        <taxon>Bacteria</taxon>
        <taxon>Pseudomonadati</taxon>
        <taxon>Pseudomonadota</taxon>
        <taxon>Gammaproteobacteria</taxon>
        <taxon>Enterobacterales</taxon>
        <taxon>Pectobacteriaceae</taxon>
        <taxon>Brenneria</taxon>
    </lineage>
</organism>
<keyword evidence="6 8" id="KW-0234">DNA repair</keyword>
<comment type="catalytic activity">
    <reaction evidence="7 8">
        <text>a 6-O-methyl-2'-deoxyguanosine in DNA + L-cysteinyl-[protein] = S-methyl-L-cysteinyl-[protein] + a 2'-deoxyguanosine in DNA</text>
        <dbReference type="Rhea" id="RHEA:24000"/>
        <dbReference type="Rhea" id="RHEA-COMP:10131"/>
        <dbReference type="Rhea" id="RHEA-COMP:10132"/>
        <dbReference type="Rhea" id="RHEA-COMP:11367"/>
        <dbReference type="Rhea" id="RHEA-COMP:11368"/>
        <dbReference type="ChEBI" id="CHEBI:29950"/>
        <dbReference type="ChEBI" id="CHEBI:82612"/>
        <dbReference type="ChEBI" id="CHEBI:85445"/>
        <dbReference type="ChEBI" id="CHEBI:85448"/>
        <dbReference type="EC" id="2.1.1.63"/>
    </reaction>
</comment>
<dbReference type="PROSITE" id="PS00374">
    <property type="entry name" value="MGMT"/>
    <property type="match status" value="1"/>
</dbReference>
<dbReference type="InterPro" id="IPR036631">
    <property type="entry name" value="MGMT_N_sf"/>
</dbReference>
<dbReference type="EMBL" id="JAKPBZ010000115">
    <property type="protein sequence ID" value="MCL2894761.1"/>
    <property type="molecule type" value="Genomic_DNA"/>
</dbReference>
<evidence type="ECO:0000256" key="7">
    <source>
        <dbReference type="ARBA" id="ARBA00049348"/>
    </source>
</evidence>
<dbReference type="Gene3D" id="1.10.10.10">
    <property type="entry name" value="Winged helix-like DNA-binding domain superfamily/Winged helix DNA-binding domain"/>
    <property type="match status" value="1"/>
</dbReference>
<evidence type="ECO:0000256" key="4">
    <source>
        <dbReference type="ARBA" id="ARBA00022679"/>
    </source>
</evidence>
<evidence type="ECO:0000256" key="3">
    <source>
        <dbReference type="ARBA" id="ARBA00022603"/>
    </source>
</evidence>
<dbReference type="RefSeq" id="WP_249245857.1">
    <property type="nucleotide sequence ID" value="NZ_JAKPBZ010000115.1"/>
</dbReference>
<dbReference type="InterPro" id="IPR001497">
    <property type="entry name" value="MethylDNA_cys_MeTrfase_AS"/>
</dbReference>
<evidence type="ECO:0000313" key="10">
    <source>
        <dbReference type="EMBL" id="MCL2894761.1"/>
    </source>
</evidence>
<comment type="catalytic activity">
    <reaction evidence="1 8">
        <text>a 4-O-methyl-thymidine in DNA + L-cysteinyl-[protein] = a thymidine in DNA + S-methyl-L-cysteinyl-[protein]</text>
        <dbReference type="Rhea" id="RHEA:53428"/>
        <dbReference type="Rhea" id="RHEA-COMP:10131"/>
        <dbReference type="Rhea" id="RHEA-COMP:10132"/>
        <dbReference type="Rhea" id="RHEA-COMP:13555"/>
        <dbReference type="Rhea" id="RHEA-COMP:13556"/>
        <dbReference type="ChEBI" id="CHEBI:29950"/>
        <dbReference type="ChEBI" id="CHEBI:82612"/>
        <dbReference type="ChEBI" id="CHEBI:137386"/>
        <dbReference type="ChEBI" id="CHEBI:137387"/>
        <dbReference type="EC" id="2.1.1.63"/>
    </reaction>
</comment>
<dbReference type="EC" id="2.1.1.63" evidence="8"/>
<evidence type="ECO:0000256" key="2">
    <source>
        <dbReference type="ARBA" id="ARBA00022490"/>
    </source>
</evidence>
<comment type="miscellaneous">
    <text evidence="8">This enzyme catalyzes only one turnover and therefore is not strictly catalytic. According to one definition, an enzyme is a biocatalyst that acts repeatedly and over many reaction cycles.</text>
</comment>
<dbReference type="Proteomes" id="UP001203069">
    <property type="component" value="Unassembled WGS sequence"/>
</dbReference>
<name>A0ABT0MY42_9GAMM</name>
<feature type="active site" description="Nucleophile; methyl group acceptor" evidence="8">
    <location>
        <position position="141"/>
    </location>
</feature>
<keyword evidence="5 8" id="KW-0227">DNA damage</keyword>
<accession>A0ABT0MY42</accession>
<dbReference type="SUPFAM" id="SSF53155">
    <property type="entry name" value="Methylated DNA-protein cysteine methyltransferase domain"/>
    <property type="match status" value="1"/>
</dbReference>
<evidence type="ECO:0000256" key="6">
    <source>
        <dbReference type="ARBA" id="ARBA00023204"/>
    </source>
</evidence>
<evidence type="ECO:0000256" key="1">
    <source>
        <dbReference type="ARBA" id="ARBA00001286"/>
    </source>
</evidence>
<dbReference type="PANTHER" id="PTHR10815">
    <property type="entry name" value="METHYLATED-DNA--PROTEIN-CYSTEINE METHYLTRANSFERASE"/>
    <property type="match status" value="1"/>
</dbReference>
<keyword evidence="4 8" id="KW-0808">Transferase</keyword>
<evidence type="ECO:0000256" key="5">
    <source>
        <dbReference type="ARBA" id="ARBA00022763"/>
    </source>
</evidence>
<gene>
    <name evidence="10" type="ORF">MFP26_18985</name>
</gene>
<keyword evidence="2 8" id="KW-0963">Cytoplasm</keyword>
<comment type="subcellular location">
    <subcellularLocation>
        <location evidence="8">Cytoplasm</location>
    </subcellularLocation>
</comment>
<keyword evidence="3 8" id="KW-0489">Methyltransferase</keyword>
<evidence type="ECO:0000313" key="11">
    <source>
        <dbReference type="Proteomes" id="UP001203069"/>
    </source>
</evidence>
<comment type="caution">
    <text evidence="10">The sequence shown here is derived from an EMBL/GenBank/DDBJ whole genome shotgun (WGS) entry which is preliminary data.</text>
</comment>
<proteinExistence type="inferred from homology"/>
<comment type="similarity">
    <text evidence="8">Belongs to the MGMT family.</text>
</comment>
<dbReference type="Pfam" id="PF01035">
    <property type="entry name" value="DNA_binding_1"/>
    <property type="match status" value="1"/>
</dbReference>
<evidence type="ECO:0000259" key="9">
    <source>
        <dbReference type="Pfam" id="PF01035"/>
    </source>
</evidence>
<feature type="domain" description="Methylated-DNA-[protein]-cysteine S-methyltransferase DNA binding" evidence="9">
    <location>
        <begin position="90"/>
        <end position="169"/>
    </location>
</feature>
<keyword evidence="11" id="KW-1185">Reference proteome</keyword>
<dbReference type="InterPro" id="IPR023546">
    <property type="entry name" value="MGMT"/>
</dbReference>
<dbReference type="PANTHER" id="PTHR10815:SF5">
    <property type="entry name" value="METHYLATED-DNA--PROTEIN-CYSTEINE METHYLTRANSFERASE"/>
    <property type="match status" value="1"/>
</dbReference>
<dbReference type="NCBIfam" id="TIGR00589">
    <property type="entry name" value="ogt"/>
    <property type="match status" value="1"/>
</dbReference>
<dbReference type="InterPro" id="IPR014048">
    <property type="entry name" value="MethylDNA_cys_MeTrfase_DNA-bd"/>
</dbReference>
<reference evidence="10 11" key="1">
    <citation type="submission" date="2022-02" db="EMBL/GenBank/DDBJ databases">
        <title>Description of Brenneria tiliae sp. nov. isolated from symptomatic Tilia x moltkei and Tilia x europaea trees in the UK.</title>
        <authorList>
            <person name="Kile H."/>
        </authorList>
    </citation>
    <scope>NUCLEOTIDE SEQUENCE [LARGE SCALE GENOMIC DNA]</scope>
    <source>
        <strain evidence="10 11">MC1SB4.1</strain>
    </source>
</reference>
<protein>
    <recommendedName>
        <fullName evidence="8">Methylated-DNA--protein-cysteine methyltransferase</fullName>
        <ecNumber evidence="8">2.1.1.63</ecNumber>
    </recommendedName>
    <alternativeName>
        <fullName evidence="8">6-O-methylguanine-DNA methyltransferase</fullName>
        <shortName evidence="8">MGMT</shortName>
    </alternativeName>
    <alternativeName>
        <fullName evidence="8">O-6-methylguanine-DNA-alkyltransferase</fullName>
    </alternativeName>
</protein>